<dbReference type="PANTHER" id="PTHR19211:SF135">
    <property type="entry name" value="ATPASE, PUTATIVE (AFU_ORTHOLOGUE AFUA_1G16440)-RELATED"/>
    <property type="match status" value="1"/>
</dbReference>
<dbReference type="Proteomes" id="UP000218334">
    <property type="component" value="Unassembled WGS sequence"/>
</dbReference>
<evidence type="ECO:0000313" key="5">
    <source>
        <dbReference type="EMBL" id="PBK72246.1"/>
    </source>
</evidence>
<reference evidence="6" key="1">
    <citation type="journal article" date="2017" name="Nat. Ecol. Evol.">
        <title>Genome expansion and lineage-specific genetic innovations in the forest pathogenic fungi Armillaria.</title>
        <authorList>
            <person name="Sipos G."/>
            <person name="Prasanna A.N."/>
            <person name="Walter M.C."/>
            <person name="O'Connor E."/>
            <person name="Balint B."/>
            <person name="Krizsan K."/>
            <person name="Kiss B."/>
            <person name="Hess J."/>
            <person name="Varga T."/>
            <person name="Slot J."/>
            <person name="Riley R."/>
            <person name="Boka B."/>
            <person name="Rigling D."/>
            <person name="Barry K."/>
            <person name="Lee J."/>
            <person name="Mihaltcheva S."/>
            <person name="LaButti K."/>
            <person name="Lipzen A."/>
            <person name="Waldron R."/>
            <person name="Moloney N.M."/>
            <person name="Sperisen C."/>
            <person name="Kredics L."/>
            <person name="Vagvoelgyi C."/>
            <person name="Patrignani A."/>
            <person name="Fitzpatrick D."/>
            <person name="Nagy I."/>
            <person name="Doyle S."/>
            <person name="Anderson J.B."/>
            <person name="Grigoriev I.V."/>
            <person name="Gueldener U."/>
            <person name="Muensterkoetter M."/>
            <person name="Nagy L.G."/>
        </authorList>
    </citation>
    <scope>NUCLEOTIDE SEQUENCE [LARGE SCALE GENOMIC DNA]</scope>
    <source>
        <strain evidence="6">28-4</strain>
    </source>
</reference>
<dbReference type="GO" id="GO:0005524">
    <property type="term" value="F:ATP binding"/>
    <property type="evidence" value="ECO:0007669"/>
    <property type="project" value="UniProtKB-KW"/>
</dbReference>
<evidence type="ECO:0000256" key="3">
    <source>
        <dbReference type="ARBA" id="ARBA00022840"/>
    </source>
</evidence>
<evidence type="ECO:0000259" key="4">
    <source>
        <dbReference type="PROSITE" id="PS50893"/>
    </source>
</evidence>
<dbReference type="InterPro" id="IPR003593">
    <property type="entry name" value="AAA+_ATPase"/>
</dbReference>
<keyword evidence="3" id="KW-0067">ATP-binding</keyword>
<dbReference type="SMART" id="SM00382">
    <property type="entry name" value="AAA"/>
    <property type="match status" value="2"/>
</dbReference>
<dbReference type="SUPFAM" id="SSF52540">
    <property type="entry name" value="P-loop containing nucleoside triphosphate hydrolases"/>
    <property type="match status" value="2"/>
</dbReference>
<evidence type="ECO:0000256" key="1">
    <source>
        <dbReference type="ARBA" id="ARBA00022737"/>
    </source>
</evidence>
<dbReference type="PANTHER" id="PTHR19211">
    <property type="entry name" value="ATP-BINDING TRANSPORT PROTEIN-RELATED"/>
    <property type="match status" value="1"/>
</dbReference>
<dbReference type="PROSITE" id="PS50893">
    <property type="entry name" value="ABC_TRANSPORTER_2"/>
    <property type="match status" value="2"/>
</dbReference>
<keyword evidence="2" id="KW-0547">Nucleotide-binding</keyword>
<evidence type="ECO:0000256" key="2">
    <source>
        <dbReference type="ARBA" id="ARBA00022741"/>
    </source>
</evidence>
<dbReference type="InterPro" id="IPR027417">
    <property type="entry name" value="P-loop_NTPase"/>
</dbReference>
<dbReference type="Pfam" id="PF00005">
    <property type="entry name" value="ABC_tran"/>
    <property type="match status" value="2"/>
</dbReference>
<keyword evidence="5" id="KW-0378">Hydrolase</keyword>
<dbReference type="GO" id="GO:0016887">
    <property type="term" value="F:ATP hydrolysis activity"/>
    <property type="evidence" value="ECO:0007669"/>
    <property type="project" value="InterPro"/>
</dbReference>
<dbReference type="FunFam" id="3.40.50.300:FF:000011">
    <property type="entry name" value="Putative ABC transporter ATP-binding component"/>
    <property type="match status" value="1"/>
</dbReference>
<dbReference type="InterPro" id="IPR032781">
    <property type="entry name" value="ABC_tran_Xtn"/>
</dbReference>
<organism evidence="5 6">
    <name type="scientific">Armillaria solidipes</name>
    <dbReference type="NCBI Taxonomy" id="1076256"/>
    <lineage>
        <taxon>Eukaryota</taxon>
        <taxon>Fungi</taxon>
        <taxon>Dikarya</taxon>
        <taxon>Basidiomycota</taxon>
        <taxon>Agaricomycotina</taxon>
        <taxon>Agaricomycetes</taxon>
        <taxon>Agaricomycetidae</taxon>
        <taxon>Agaricales</taxon>
        <taxon>Marasmiineae</taxon>
        <taxon>Physalacriaceae</taxon>
        <taxon>Armillaria</taxon>
    </lineage>
</organism>
<accession>A0A2H3CAD5</accession>
<dbReference type="Gene3D" id="3.40.50.300">
    <property type="entry name" value="P-loop containing nucleotide triphosphate hydrolases"/>
    <property type="match status" value="3"/>
</dbReference>
<dbReference type="EMBL" id="KZ293422">
    <property type="protein sequence ID" value="PBK72246.1"/>
    <property type="molecule type" value="Genomic_DNA"/>
</dbReference>
<feature type="domain" description="ABC transporter" evidence="4">
    <location>
        <begin position="472"/>
        <end position="704"/>
    </location>
</feature>
<dbReference type="STRING" id="1076256.A0A2H3CAD5"/>
<dbReference type="InterPro" id="IPR050611">
    <property type="entry name" value="ABCF"/>
</dbReference>
<name>A0A2H3CAD5_9AGAR</name>
<keyword evidence="1" id="KW-0677">Repeat</keyword>
<dbReference type="InterPro" id="IPR017871">
    <property type="entry name" value="ABC_transporter-like_CS"/>
</dbReference>
<gene>
    <name evidence="5" type="ORF">ARMSODRAFT_747909</name>
</gene>
<sequence>MSTKKKSNTDKNTLVVTTAQSRFHVDAVDTPTSKEIDIHDLSVSIGGKDILAHANLKLQENVHYVLVGRNGIGKSTLMRTLAEGRIPGGSWGLRMLLLGQNVLAGTALDPTTASTGQSTTPTVFDHVVSSDSRRQRALKDAKALSEALESTSPLDVVTAVREIEHEQLERKLAEMKEIASHRSGARGAKARKELIAAEGRVAASSIFHRLLQDGAEVDSLTIRQASTTAIDKLTELEALLDSINSSSAEARARSVLLGLGFQPEQLDQPFSSLSGGWRTRCELACALFQKVDILLLDECTNFLDLPAVVWLQSYLHSLEDTTVLVITHDRDFADAVAQELLVLREQQIETFKGNLSAFEREKRKQIKWMTRMKDAADKKTAHMEETIQSNIAAARRTGDDKKLKQAVSRKKKIEERSGLEVSAKGTRFKLNRDLAGYHLKNRADFEIPTMDPPVKIALPSEPLPLRYPGALVSFEHVSFRYASKKPMVLSDITFSLHPGERIGLCGMNGHGKSTVVNLVVGALKPTQGTINLHPRLRMAHFSQHEVEALTELGTVQPTTTALSHLLQLPPKALNESTARRILGSLGLSGTTVSDVPLSKLSGGQKVRVALAACLLSGSGEEAYAAPHLLVLDEVTTHLDTDTITALVDSLRNFEGALLVVTHDRYFMRAVVEGELDEEDEDDSDDADYTTRSRATMTGRVYRLVKGQMKLLEGGMRKYEQIAEKAARKVANG</sequence>
<dbReference type="AlphaFoldDB" id="A0A2H3CAD5"/>
<protein>
    <submittedName>
        <fullName evidence="5">P-loop containing nucleoside triphosphate hydrolase protein</fullName>
    </submittedName>
</protein>
<dbReference type="CDD" id="cd03221">
    <property type="entry name" value="ABCF_EF-3"/>
    <property type="match status" value="1"/>
</dbReference>
<dbReference type="Pfam" id="PF12848">
    <property type="entry name" value="ABC_tran_Xtn"/>
    <property type="match status" value="1"/>
</dbReference>
<dbReference type="InterPro" id="IPR003439">
    <property type="entry name" value="ABC_transporter-like_ATP-bd"/>
</dbReference>
<dbReference type="PROSITE" id="PS00211">
    <property type="entry name" value="ABC_TRANSPORTER_1"/>
    <property type="match status" value="1"/>
</dbReference>
<proteinExistence type="predicted"/>
<keyword evidence="6" id="KW-1185">Reference proteome</keyword>
<feature type="domain" description="ABC transporter" evidence="4">
    <location>
        <begin position="36"/>
        <end position="370"/>
    </location>
</feature>
<evidence type="ECO:0000313" key="6">
    <source>
        <dbReference type="Proteomes" id="UP000218334"/>
    </source>
</evidence>